<dbReference type="EMBL" id="CAMXCT020000847">
    <property type="protein sequence ID" value="CAL1137322.1"/>
    <property type="molecule type" value="Genomic_DNA"/>
</dbReference>
<dbReference type="EMBL" id="CAMXCT030000847">
    <property type="protein sequence ID" value="CAL4771259.1"/>
    <property type="molecule type" value="Genomic_DNA"/>
</dbReference>
<accession>A0A9P1FRM1</accession>
<name>A0A9P1FRM1_9DINO</name>
<proteinExistence type="predicted"/>
<dbReference type="AlphaFoldDB" id="A0A9P1FRM1"/>
<evidence type="ECO:0000313" key="3">
    <source>
        <dbReference type="EMBL" id="CAL4771259.1"/>
    </source>
</evidence>
<reference evidence="3 4" key="2">
    <citation type="submission" date="2024-05" db="EMBL/GenBank/DDBJ databases">
        <authorList>
            <person name="Chen Y."/>
            <person name="Shah S."/>
            <person name="Dougan E. K."/>
            <person name="Thang M."/>
            <person name="Chan C."/>
        </authorList>
    </citation>
    <scope>NUCLEOTIDE SEQUENCE [LARGE SCALE GENOMIC DNA]</scope>
</reference>
<gene>
    <name evidence="2" type="ORF">C1SCF055_LOCUS11510</name>
</gene>
<dbReference type="EMBL" id="CAMXCT010000847">
    <property type="protein sequence ID" value="CAI3983947.1"/>
    <property type="molecule type" value="Genomic_DNA"/>
</dbReference>
<sequence length="82" mass="8718">MQRPCSLDAASTHSLEFAEAHFSGRPPVSMPLEALLPKGSPKSTKPGQKEVDPQAEQEIQQGNGPGWLHPPVALVAETYADG</sequence>
<dbReference type="Proteomes" id="UP001152797">
    <property type="component" value="Unassembled WGS sequence"/>
</dbReference>
<organism evidence="2">
    <name type="scientific">Cladocopium goreaui</name>
    <dbReference type="NCBI Taxonomy" id="2562237"/>
    <lineage>
        <taxon>Eukaryota</taxon>
        <taxon>Sar</taxon>
        <taxon>Alveolata</taxon>
        <taxon>Dinophyceae</taxon>
        <taxon>Suessiales</taxon>
        <taxon>Symbiodiniaceae</taxon>
        <taxon>Cladocopium</taxon>
    </lineage>
</organism>
<evidence type="ECO:0000313" key="4">
    <source>
        <dbReference type="Proteomes" id="UP001152797"/>
    </source>
</evidence>
<keyword evidence="4" id="KW-1185">Reference proteome</keyword>
<evidence type="ECO:0000256" key="1">
    <source>
        <dbReference type="SAM" id="MobiDB-lite"/>
    </source>
</evidence>
<comment type="caution">
    <text evidence="2">The sequence shown here is derived from an EMBL/GenBank/DDBJ whole genome shotgun (WGS) entry which is preliminary data.</text>
</comment>
<feature type="region of interest" description="Disordered" evidence="1">
    <location>
        <begin position="34"/>
        <end position="70"/>
    </location>
</feature>
<evidence type="ECO:0000313" key="2">
    <source>
        <dbReference type="EMBL" id="CAI3983947.1"/>
    </source>
</evidence>
<protein>
    <submittedName>
        <fullName evidence="2">Uncharacterized protein</fullName>
    </submittedName>
</protein>
<reference evidence="2" key="1">
    <citation type="submission" date="2022-10" db="EMBL/GenBank/DDBJ databases">
        <authorList>
            <person name="Chen Y."/>
            <person name="Dougan E. K."/>
            <person name="Chan C."/>
            <person name="Rhodes N."/>
            <person name="Thang M."/>
        </authorList>
    </citation>
    <scope>NUCLEOTIDE SEQUENCE</scope>
</reference>